<evidence type="ECO:0000313" key="2">
    <source>
        <dbReference type="EMBL" id="QRG66062.1"/>
    </source>
</evidence>
<name>A0ABX7FIU7_BRECH</name>
<organism evidence="2 3">
    <name type="scientific">Brevibacillus choshinensis</name>
    <dbReference type="NCBI Taxonomy" id="54911"/>
    <lineage>
        <taxon>Bacteria</taxon>
        <taxon>Bacillati</taxon>
        <taxon>Bacillota</taxon>
        <taxon>Bacilli</taxon>
        <taxon>Bacillales</taxon>
        <taxon>Paenibacillaceae</taxon>
        <taxon>Brevibacillus</taxon>
    </lineage>
</organism>
<sequence length="517" mass="57499">MKKWNKTAFLVVAASLLATPVVWASPASYAYAIDKGEAEVIPLPADLVQVLKDLKEDYVPALGNLHTDSFVKEGSEYRLILSDKKSKITAGISLSLAVDENGNILSLSLSDPDRDETKHFDKEVPYQKAVSFIREQVGENIVVSSAGMLSTQRGSGTKNLMVVPFYQTQNDVPVRKKMGEVMVDADGQIVKFTQKKQKLPLITEIADPKKAVAANQAQQSWGEALSMKLVFDPDSGKLAYVPENEPIIDGITGQAVPDIEVDDTEEVKLKGTATKEAFKDRKNMEKMLGEGFQLPVSKLTYDFVTENDKKSNVDVYKWKAVVNESAKITLDRKSRTPIEVSVDGQAESELAAVLTANEGKKLAQDFVEKYLLAKEQSFELKTTSLADKLPDWVDQTPGRLRYSHRYEFYPLTDGVPGKKPLYTIEVDAKKGKVVLARVSESYSPPSNPSKQGLIGEKKAKEAFLKNANLRLYYWYPRAGNQTADNPQLVYMARESSLSRAIDAETGEVVDNWLEWRE</sequence>
<evidence type="ECO:0008006" key="4">
    <source>
        <dbReference type="Google" id="ProtNLM"/>
    </source>
</evidence>
<accession>A0ABX7FIU7</accession>
<reference evidence="2 3" key="1">
    <citation type="submission" date="2021-01" db="EMBL/GenBank/DDBJ databases">
        <title>Identification of strong promoters based on the transcriptome of Brevibacillus choshinensis.</title>
        <authorList>
            <person name="Yao D."/>
            <person name="Zhang K."/>
            <person name="Wu J."/>
        </authorList>
    </citation>
    <scope>NUCLEOTIDE SEQUENCE [LARGE SCALE GENOMIC DNA]</scope>
    <source>
        <strain evidence="2 3">HPD31-SP3</strain>
    </source>
</reference>
<dbReference type="Proteomes" id="UP000596248">
    <property type="component" value="Chromosome"/>
</dbReference>
<dbReference type="EMBL" id="CP069127">
    <property type="protein sequence ID" value="QRG66062.1"/>
    <property type="molecule type" value="Genomic_DNA"/>
</dbReference>
<gene>
    <name evidence="2" type="ORF">JNE38_21150</name>
</gene>
<feature type="signal peptide" evidence="1">
    <location>
        <begin position="1"/>
        <end position="24"/>
    </location>
</feature>
<keyword evidence="1" id="KW-0732">Signal</keyword>
<dbReference type="RefSeq" id="WP_203353129.1">
    <property type="nucleotide sequence ID" value="NZ_CP069127.1"/>
</dbReference>
<protein>
    <recommendedName>
        <fullName evidence="4">Peptidase</fullName>
    </recommendedName>
</protein>
<evidence type="ECO:0000313" key="3">
    <source>
        <dbReference type="Proteomes" id="UP000596248"/>
    </source>
</evidence>
<keyword evidence="3" id="KW-1185">Reference proteome</keyword>
<proteinExistence type="predicted"/>
<feature type="chain" id="PRO_5046365973" description="Peptidase" evidence="1">
    <location>
        <begin position="25"/>
        <end position="517"/>
    </location>
</feature>
<evidence type="ECO:0000256" key="1">
    <source>
        <dbReference type="SAM" id="SignalP"/>
    </source>
</evidence>